<evidence type="ECO:0000313" key="4">
    <source>
        <dbReference type="EMBL" id="AFM27467.1"/>
    </source>
</evidence>
<evidence type="ECO:0000256" key="1">
    <source>
        <dbReference type="ARBA" id="ARBA00022737"/>
    </source>
</evidence>
<evidence type="ECO:0000313" key="5">
    <source>
        <dbReference type="Proteomes" id="UP000006055"/>
    </source>
</evidence>
<keyword evidence="2 3" id="KW-0040">ANK repeat</keyword>
<dbReference type="PANTHER" id="PTHR24171">
    <property type="entry name" value="ANKYRIN REPEAT DOMAIN-CONTAINING PROTEIN 39-RELATED"/>
    <property type="match status" value="1"/>
</dbReference>
<dbReference type="Pfam" id="PF00023">
    <property type="entry name" value="Ank"/>
    <property type="match status" value="1"/>
</dbReference>
<dbReference type="RefSeq" id="WP_014812574.1">
    <property type="nucleotide sequence ID" value="NC_018025.1"/>
</dbReference>
<feature type="repeat" description="ANK" evidence="3">
    <location>
        <begin position="276"/>
        <end position="308"/>
    </location>
</feature>
<evidence type="ECO:0000256" key="2">
    <source>
        <dbReference type="ARBA" id="ARBA00023043"/>
    </source>
</evidence>
<gene>
    <name evidence="4" type="ordered locus">Desti_4853</name>
</gene>
<keyword evidence="5" id="KW-1185">Reference proteome</keyword>
<dbReference type="PRINTS" id="PR01415">
    <property type="entry name" value="ANKYRIN"/>
</dbReference>
<dbReference type="Gene3D" id="1.25.40.20">
    <property type="entry name" value="Ankyrin repeat-containing domain"/>
    <property type="match status" value="5"/>
</dbReference>
<dbReference type="Pfam" id="PF12796">
    <property type="entry name" value="Ank_2"/>
    <property type="match status" value="3"/>
</dbReference>
<dbReference type="eggNOG" id="COG0666">
    <property type="taxonomic scope" value="Bacteria"/>
</dbReference>
<dbReference type="KEGG" id="dti:Desti_4853"/>
<dbReference type="HOGENOM" id="CLU_500329_0_0_7"/>
<dbReference type="AlphaFoldDB" id="I4CD26"/>
<dbReference type="PROSITE" id="PS50297">
    <property type="entry name" value="ANK_REP_REGION"/>
    <property type="match status" value="8"/>
</dbReference>
<feature type="repeat" description="ANK" evidence="3">
    <location>
        <begin position="309"/>
        <end position="341"/>
    </location>
</feature>
<name>I4CD26_DESTA</name>
<keyword evidence="1" id="KW-0677">Repeat</keyword>
<evidence type="ECO:0000256" key="3">
    <source>
        <dbReference type="PROSITE-ProRule" id="PRU00023"/>
    </source>
</evidence>
<feature type="repeat" description="ANK" evidence="3">
    <location>
        <begin position="375"/>
        <end position="407"/>
    </location>
</feature>
<dbReference type="SUPFAM" id="SSF48403">
    <property type="entry name" value="Ankyrin repeat"/>
    <property type="match status" value="1"/>
</dbReference>
<organism evidence="4 5">
    <name type="scientific">Desulfomonile tiedjei (strain ATCC 49306 / DSM 6799 / DCB-1)</name>
    <dbReference type="NCBI Taxonomy" id="706587"/>
    <lineage>
        <taxon>Bacteria</taxon>
        <taxon>Pseudomonadati</taxon>
        <taxon>Thermodesulfobacteriota</taxon>
        <taxon>Desulfomonilia</taxon>
        <taxon>Desulfomonilales</taxon>
        <taxon>Desulfomonilaceae</taxon>
        <taxon>Desulfomonile</taxon>
    </lineage>
</organism>
<feature type="repeat" description="ANK" evidence="3">
    <location>
        <begin position="474"/>
        <end position="506"/>
    </location>
</feature>
<feature type="repeat" description="ANK" evidence="3">
    <location>
        <begin position="198"/>
        <end position="230"/>
    </location>
</feature>
<dbReference type="InterPro" id="IPR036770">
    <property type="entry name" value="Ankyrin_rpt-contain_sf"/>
</dbReference>
<protein>
    <submittedName>
        <fullName evidence="4">Ankyrin repeat-containing protein</fullName>
    </submittedName>
</protein>
<accession>I4CD26</accession>
<dbReference type="Proteomes" id="UP000006055">
    <property type="component" value="Chromosome"/>
</dbReference>
<dbReference type="STRING" id="706587.Desti_4853"/>
<proteinExistence type="predicted"/>
<feature type="repeat" description="ANK" evidence="3">
    <location>
        <begin position="342"/>
        <end position="374"/>
    </location>
</feature>
<dbReference type="SMART" id="SM00248">
    <property type="entry name" value="ANK"/>
    <property type="match status" value="9"/>
</dbReference>
<feature type="repeat" description="ANK" evidence="3">
    <location>
        <begin position="165"/>
        <end position="197"/>
    </location>
</feature>
<feature type="repeat" description="ANK" evidence="3">
    <location>
        <begin position="441"/>
        <end position="473"/>
    </location>
</feature>
<feature type="repeat" description="ANK" evidence="3">
    <location>
        <begin position="408"/>
        <end position="440"/>
    </location>
</feature>
<sequence length="544" mass="59046">MQKLKISARSIVDDIRSGMTDLELEQKYGLSSDALQYILRRLCEADVITQLELYERTTLSDSDMHRAFEEHDHVFKCPICGKTIPAHADECTNCEVINQQVDNQVIIESLEIVSEIVDETQVDEPFTSIRSISVDDLLVYCNKGSLQDVENMLEKGIDVNGADADGTTPLMVAAREGRTELVKLLLERGADPDARDGEGITALTKALERGHQEIVKLLLNKKENGNSGSPDTGGSYRIGTVEIDAPVVTNLLREPSAESTRLFEFVSGDLTIKANSRSIALLKAASKGKLDAVELLLKAGVDVNTRSKYGNTPLMRAAFKGHLKITALLLKMGADINAENAHGNTALLGAVIAGQIDMVDFLIKKGASLNSANIDSNCALLIAADLGNKSIAKILLMSGANVNQKNSVGDTPLLKAANKGNVGMCKLLLRWKADPNAGNKYGNTALMKTSFISEFELSRILLESGADVNQKNIFGNTALMKAAYRGHARVVNLLIHHGADLNLTDNKGKSAVDWAAAGKSWDVHRFLKQHSNHSEQHRPGETEL</sequence>
<dbReference type="EMBL" id="CP003360">
    <property type="protein sequence ID" value="AFM27467.1"/>
    <property type="molecule type" value="Genomic_DNA"/>
</dbReference>
<dbReference type="InterPro" id="IPR002110">
    <property type="entry name" value="Ankyrin_rpt"/>
</dbReference>
<dbReference type="PROSITE" id="PS50088">
    <property type="entry name" value="ANK_REPEAT"/>
    <property type="match status" value="9"/>
</dbReference>
<reference evidence="5" key="1">
    <citation type="submission" date="2012-06" db="EMBL/GenBank/DDBJ databases">
        <title>Complete sequence of chromosome of Desulfomonile tiedjei DSM 6799.</title>
        <authorList>
            <person name="Lucas S."/>
            <person name="Copeland A."/>
            <person name="Lapidus A."/>
            <person name="Glavina del Rio T."/>
            <person name="Dalin E."/>
            <person name="Tice H."/>
            <person name="Bruce D."/>
            <person name="Goodwin L."/>
            <person name="Pitluck S."/>
            <person name="Peters L."/>
            <person name="Ovchinnikova G."/>
            <person name="Zeytun A."/>
            <person name="Lu M."/>
            <person name="Kyrpides N."/>
            <person name="Mavromatis K."/>
            <person name="Ivanova N."/>
            <person name="Brettin T."/>
            <person name="Detter J.C."/>
            <person name="Han C."/>
            <person name="Larimer F."/>
            <person name="Land M."/>
            <person name="Hauser L."/>
            <person name="Markowitz V."/>
            <person name="Cheng J.-F."/>
            <person name="Hugenholtz P."/>
            <person name="Woyke T."/>
            <person name="Wu D."/>
            <person name="Spring S."/>
            <person name="Schroeder M."/>
            <person name="Brambilla E."/>
            <person name="Klenk H.-P."/>
            <person name="Eisen J.A."/>
        </authorList>
    </citation>
    <scope>NUCLEOTIDE SEQUENCE [LARGE SCALE GENOMIC DNA]</scope>
    <source>
        <strain evidence="5">ATCC 49306 / DSM 6799 / DCB-1</strain>
    </source>
</reference>